<dbReference type="PANTHER" id="PTHR25462:SF296">
    <property type="entry name" value="MEIOTIC P26, ISOFORM F"/>
    <property type="match status" value="1"/>
</dbReference>
<dbReference type="PANTHER" id="PTHR25462">
    <property type="entry name" value="BONUS, ISOFORM C-RELATED"/>
    <property type="match status" value="1"/>
</dbReference>
<evidence type="ECO:0000259" key="6">
    <source>
        <dbReference type="PROSITE" id="PS50119"/>
    </source>
</evidence>
<dbReference type="SUPFAM" id="SSF57845">
    <property type="entry name" value="B-box zinc-binding domain"/>
    <property type="match status" value="1"/>
</dbReference>
<dbReference type="InterPro" id="IPR013083">
    <property type="entry name" value="Znf_RING/FYVE/PHD"/>
</dbReference>
<feature type="domain" description="RING-type" evidence="5">
    <location>
        <begin position="6"/>
        <end position="49"/>
    </location>
</feature>
<dbReference type="Proteomes" id="UP001497623">
    <property type="component" value="Unassembled WGS sequence"/>
</dbReference>
<evidence type="ECO:0000313" key="8">
    <source>
        <dbReference type="Proteomes" id="UP001497623"/>
    </source>
</evidence>
<dbReference type="PROSITE" id="PS00518">
    <property type="entry name" value="ZF_RING_1"/>
    <property type="match status" value="1"/>
</dbReference>
<dbReference type="EMBL" id="CAXKWB010109336">
    <property type="protein sequence ID" value="CAL4231560.1"/>
    <property type="molecule type" value="Genomic_DNA"/>
</dbReference>
<organism evidence="7 8">
    <name type="scientific">Meganyctiphanes norvegica</name>
    <name type="common">Northern krill</name>
    <name type="synonym">Thysanopoda norvegica</name>
    <dbReference type="NCBI Taxonomy" id="48144"/>
    <lineage>
        <taxon>Eukaryota</taxon>
        <taxon>Metazoa</taxon>
        <taxon>Ecdysozoa</taxon>
        <taxon>Arthropoda</taxon>
        <taxon>Crustacea</taxon>
        <taxon>Multicrustacea</taxon>
        <taxon>Malacostraca</taxon>
        <taxon>Eumalacostraca</taxon>
        <taxon>Eucarida</taxon>
        <taxon>Euphausiacea</taxon>
        <taxon>Euphausiidae</taxon>
        <taxon>Meganyctiphanes</taxon>
    </lineage>
</organism>
<dbReference type="Gene3D" id="3.30.40.10">
    <property type="entry name" value="Zinc/RING finger domain, C3HC4 (zinc finger)"/>
    <property type="match status" value="1"/>
</dbReference>
<dbReference type="PROSITE" id="PS50119">
    <property type="entry name" value="ZF_BBOX"/>
    <property type="match status" value="1"/>
</dbReference>
<evidence type="ECO:0000256" key="4">
    <source>
        <dbReference type="PROSITE-ProRule" id="PRU00024"/>
    </source>
</evidence>
<keyword evidence="1" id="KW-0479">Metal-binding</keyword>
<feature type="domain" description="B box-type" evidence="6">
    <location>
        <begin position="100"/>
        <end position="129"/>
    </location>
</feature>
<gene>
    <name evidence="7" type="ORF">MNOR_LOCUS39808</name>
</gene>
<dbReference type="InterPro" id="IPR001841">
    <property type="entry name" value="Znf_RING"/>
</dbReference>
<evidence type="ECO:0000256" key="3">
    <source>
        <dbReference type="ARBA" id="ARBA00022833"/>
    </source>
</evidence>
<evidence type="ECO:0000313" key="7">
    <source>
        <dbReference type="EMBL" id="CAL4231560.1"/>
    </source>
</evidence>
<keyword evidence="8" id="KW-1185">Reference proteome</keyword>
<evidence type="ECO:0008006" key="9">
    <source>
        <dbReference type="Google" id="ProtNLM"/>
    </source>
</evidence>
<name>A0AAV2SSA5_MEGNR</name>
<reference evidence="7 8" key="1">
    <citation type="submission" date="2024-05" db="EMBL/GenBank/DDBJ databases">
        <authorList>
            <person name="Wallberg A."/>
        </authorList>
    </citation>
    <scope>NUCLEOTIDE SEQUENCE [LARGE SCALE GENOMIC DNA]</scope>
</reference>
<evidence type="ECO:0000256" key="1">
    <source>
        <dbReference type="ARBA" id="ARBA00022723"/>
    </source>
</evidence>
<sequence length="298" mass="34077">MDNLECEICTYHYDDGNHRPKCLPCGHTFCSECMSKGIKKGQSLCPTCRKPHNAKYAEDLPMNVVLERLVRDMPKSLSLATRACDLEEEEEEDEYTSGQCSKHKKSFLYFFCQTHSLKVCRECTVIDHQVNKCIITSFTEEIEMRKDYNTFKANSTVTAINETLSMLNEFIKEKRHTISHQNCKIQQCKKTIEDPTNIISKKNADSKMAEYEFAKGRVIIKNMVAAKINLHNATRMKMITESNNNVETLTEVTAQWIQDVGTKFQFLHKHPRGGEGGMTGNAHTFRSFSPPPVFTPTL</sequence>
<keyword evidence="3" id="KW-0862">Zinc</keyword>
<keyword evidence="2 4" id="KW-0863">Zinc-finger</keyword>
<dbReference type="GO" id="GO:0008270">
    <property type="term" value="F:zinc ion binding"/>
    <property type="evidence" value="ECO:0007669"/>
    <property type="project" value="UniProtKB-KW"/>
</dbReference>
<dbReference type="SUPFAM" id="SSF57850">
    <property type="entry name" value="RING/U-box"/>
    <property type="match status" value="1"/>
</dbReference>
<dbReference type="Pfam" id="PF13639">
    <property type="entry name" value="zf-RING_2"/>
    <property type="match status" value="1"/>
</dbReference>
<protein>
    <recommendedName>
        <fullName evidence="9">RING-type domain-containing protein</fullName>
    </recommendedName>
</protein>
<evidence type="ECO:0000256" key="2">
    <source>
        <dbReference type="ARBA" id="ARBA00022771"/>
    </source>
</evidence>
<accession>A0AAV2SSA5</accession>
<dbReference type="InterPro" id="IPR047153">
    <property type="entry name" value="TRIM45/56/19-like"/>
</dbReference>
<dbReference type="PROSITE" id="PS50089">
    <property type="entry name" value="ZF_RING_2"/>
    <property type="match status" value="1"/>
</dbReference>
<dbReference type="SMART" id="SM00184">
    <property type="entry name" value="RING"/>
    <property type="match status" value="1"/>
</dbReference>
<dbReference type="InterPro" id="IPR000315">
    <property type="entry name" value="Znf_B-box"/>
</dbReference>
<dbReference type="InterPro" id="IPR017907">
    <property type="entry name" value="Znf_RING_CS"/>
</dbReference>
<proteinExistence type="predicted"/>
<dbReference type="AlphaFoldDB" id="A0AAV2SSA5"/>
<comment type="caution">
    <text evidence="7">The sequence shown here is derived from an EMBL/GenBank/DDBJ whole genome shotgun (WGS) entry which is preliminary data.</text>
</comment>
<dbReference type="Pfam" id="PF00643">
    <property type="entry name" value="zf-B_box"/>
    <property type="match status" value="1"/>
</dbReference>
<feature type="non-terminal residue" evidence="7">
    <location>
        <position position="298"/>
    </location>
</feature>
<evidence type="ECO:0000259" key="5">
    <source>
        <dbReference type="PROSITE" id="PS50089"/>
    </source>
</evidence>